<name>A0AAD5TV66_9FUNG</name>
<dbReference type="GO" id="GO:0005096">
    <property type="term" value="F:GTPase activator activity"/>
    <property type="evidence" value="ECO:0007669"/>
    <property type="project" value="TreeGrafter"/>
</dbReference>
<dbReference type="EMBL" id="JADGJQ010000004">
    <property type="protein sequence ID" value="KAJ3184139.1"/>
    <property type="molecule type" value="Genomic_DNA"/>
</dbReference>
<reference evidence="2" key="1">
    <citation type="submission" date="2020-05" db="EMBL/GenBank/DDBJ databases">
        <title>Phylogenomic resolution of chytrid fungi.</title>
        <authorList>
            <person name="Stajich J.E."/>
            <person name="Amses K."/>
            <person name="Simmons R."/>
            <person name="Seto K."/>
            <person name="Myers J."/>
            <person name="Bonds A."/>
            <person name="Quandt C.A."/>
            <person name="Barry K."/>
            <person name="Liu P."/>
            <person name="Grigoriev I."/>
            <person name="Longcore J.E."/>
            <person name="James T.Y."/>
        </authorList>
    </citation>
    <scope>NUCLEOTIDE SEQUENCE</scope>
    <source>
        <strain evidence="2">JEL0379</strain>
    </source>
</reference>
<evidence type="ECO:0000313" key="3">
    <source>
        <dbReference type="Proteomes" id="UP001212152"/>
    </source>
</evidence>
<dbReference type="Pfam" id="PF13716">
    <property type="entry name" value="CRAL_TRIO_2"/>
    <property type="match status" value="1"/>
</dbReference>
<accession>A0AAD5TV66</accession>
<dbReference type="CDD" id="cd00170">
    <property type="entry name" value="SEC14"/>
    <property type="match status" value="1"/>
</dbReference>
<dbReference type="SUPFAM" id="SSF48350">
    <property type="entry name" value="GTPase activation domain, GAP"/>
    <property type="match status" value="1"/>
</dbReference>
<evidence type="ECO:0000259" key="1">
    <source>
        <dbReference type="PROSITE" id="PS50238"/>
    </source>
</evidence>
<dbReference type="SUPFAM" id="SSF52087">
    <property type="entry name" value="CRAL/TRIO domain"/>
    <property type="match status" value="1"/>
</dbReference>
<organism evidence="2 3">
    <name type="scientific">Geranomyces variabilis</name>
    <dbReference type="NCBI Taxonomy" id="109894"/>
    <lineage>
        <taxon>Eukaryota</taxon>
        <taxon>Fungi</taxon>
        <taxon>Fungi incertae sedis</taxon>
        <taxon>Chytridiomycota</taxon>
        <taxon>Chytridiomycota incertae sedis</taxon>
        <taxon>Chytridiomycetes</taxon>
        <taxon>Spizellomycetales</taxon>
        <taxon>Powellomycetaceae</taxon>
        <taxon>Geranomyces</taxon>
    </lineage>
</organism>
<dbReference type="PANTHER" id="PTHR45808">
    <property type="entry name" value="RHO GTPASE-ACTIVATING PROTEIN 68F"/>
    <property type="match status" value="1"/>
</dbReference>
<dbReference type="Gene3D" id="1.10.555.10">
    <property type="entry name" value="Rho GTPase activation protein"/>
    <property type="match status" value="1"/>
</dbReference>
<protein>
    <recommendedName>
        <fullName evidence="1">Rho-GAP domain-containing protein</fullName>
    </recommendedName>
</protein>
<proteinExistence type="predicted"/>
<comment type="caution">
    <text evidence="2">The sequence shown here is derived from an EMBL/GenBank/DDBJ whole genome shotgun (WGS) entry which is preliminary data.</text>
</comment>
<dbReference type="Pfam" id="PF00620">
    <property type="entry name" value="RhoGAP"/>
    <property type="match status" value="1"/>
</dbReference>
<dbReference type="Gene3D" id="3.40.525.10">
    <property type="entry name" value="CRAL-TRIO lipid binding domain"/>
    <property type="match status" value="1"/>
</dbReference>
<keyword evidence="3" id="KW-1185">Reference proteome</keyword>
<dbReference type="SMART" id="SM00324">
    <property type="entry name" value="RhoGAP"/>
    <property type="match status" value="1"/>
</dbReference>
<evidence type="ECO:0000313" key="2">
    <source>
        <dbReference type="EMBL" id="KAJ3184139.1"/>
    </source>
</evidence>
<dbReference type="GO" id="GO:0007264">
    <property type="term" value="P:small GTPase-mediated signal transduction"/>
    <property type="evidence" value="ECO:0007669"/>
    <property type="project" value="TreeGrafter"/>
</dbReference>
<dbReference type="InterPro" id="IPR036865">
    <property type="entry name" value="CRAL-TRIO_dom_sf"/>
</dbReference>
<dbReference type="AlphaFoldDB" id="A0AAD5TV66"/>
<dbReference type="GO" id="GO:0005737">
    <property type="term" value="C:cytoplasm"/>
    <property type="evidence" value="ECO:0007669"/>
    <property type="project" value="TreeGrafter"/>
</dbReference>
<dbReference type="PROSITE" id="PS50238">
    <property type="entry name" value="RHOGAP"/>
    <property type="match status" value="1"/>
</dbReference>
<sequence>MFSAFSAAPKQKTSAELHDLVRDKLLREAGVDYESRPILVIYACYLPNPAEADYDLLLDMFFQRLNEFVLNDYVVVLFAAGNKYQPGWSWLYKAYSHLGREYRKNLKNLYVVHPSLWPRMIIQGMGAVVSPKFARKVQWVYTLADLGVSIPLNQLYIPDVIREVDAKNSGAKVPPGPPIDDSSTEQLPTVFGAPLQDIMGVHGEKGVPRVIRDCIEYIRKEGLAIEGIFRRSPASKQLQHAKRAYNRGDDNFALEQCGDVHLACSLLKSFFRDLPEPVLPAATYDVIRGIHSCADENEQVSFARNAVVPLLPPPTRRLLAAVFGLLHQVHLYSDQNLMTSSNLTIVWAPNLLRSDNPVADFNMGAMGPQGGGAGVIIKLCVERYPEVFPEGST</sequence>
<feature type="domain" description="Rho-GAP" evidence="1">
    <location>
        <begin position="193"/>
        <end position="388"/>
    </location>
</feature>
<dbReference type="Proteomes" id="UP001212152">
    <property type="component" value="Unassembled WGS sequence"/>
</dbReference>
<dbReference type="PANTHER" id="PTHR45808:SF2">
    <property type="entry name" value="RHO GTPASE-ACTIVATING PROTEIN 68F"/>
    <property type="match status" value="1"/>
</dbReference>
<dbReference type="InterPro" id="IPR008936">
    <property type="entry name" value="Rho_GTPase_activation_prot"/>
</dbReference>
<dbReference type="CDD" id="cd00159">
    <property type="entry name" value="RhoGAP"/>
    <property type="match status" value="1"/>
</dbReference>
<dbReference type="InterPro" id="IPR000198">
    <property type="entry name" value="RhoGAP_dom"/>
</dbReference>
<dbReference type="InterPro" id="IPR001251">
    <property type="entry name" value="CRAL-TRIO_dom"/>
</dbReference>
<gene>
    <name evidence="2" type="ORF">HDU87_004985</name>
</gene>